<dbReference type="SMART" id="SM00066">
    <property type="entry name" value="GAL4"/>
    <property type="match status" value="1"/>
</dbReference>
<name>D2VMH8_NAEGR</name>
<dbReference type="VEuPathDB" id="AmoebaDB:NAEGRDRAFT_50776"/>
<dbReference type="RefSeq" id="XP_002674807.1">
    <property type="nucleotide sequence ID" value="XM_002674761.1"/>
</dbReference>
<accession>D2VMH8</accession>
<dbReference type="GeneID" id="8862682"/>
<proteinExistence type="predicted"/>
<dbReference type="InParanoid" id="D2VMH8"/>
<organism evidence="3">
    <name type="scientific">Naegleria gruberi</name>
    <name type="common">Amoeba</name>
    <dbReference type="NCBI Taxonomy" id="5762"/>
    <lineage>
        <taxon>Eukaryota</taxon>
        <taxon>Discoba</taxon>
        <taxon>Heterolobosea</taxon>
        <taxon>Tetramitia</taxon>
        <taxon>Eutetramitia</taxon>
        <taxon>Vahlkampfiidae</taxon>
        <taxon>Naegleria</taxon>
    </lineage>
</organism>
<protein>
    <submittedName>
        <fullName evidence="2">Predicted protein</fullName>
    </submittedName>
</protein>
<dbReference type="SUPFAM" id="SSF57701">
    <property type="entry name" value="Zn2/Cys6 DNA-binding domain"/>
    <property type="match status" value="1"/>
</dbReference>
<dbReference type="AlphaFoldDB" id="D2VMH8"/>
<dbReference type="PROSITE" id="PS00463">
    <property type="entry name" value="ZN2_CY6_FUNGAL_1"/>
    <property type="match status" value="1"/>
</dbReference>
<evidence type="ECO:0000313" key="2">
    <source>
        <dbReference type="EMBL" id="EFC42063.1"/>
    </source>
</evidence>
<feature type="domain" description="Zn(2)-C6 fungal-type" evidence="1">
    <location>
        <begin position="24"/>
        <end position="54"/>
    </location>
</feature>
<gene>
    <name evidence="2" type="ORF">NAEGRDRAFT_50776</name>
</gene>
<evidence type="ECO:0000259" key="1">
    <source>
        <dbReference type="PROSITE" id="PS50048"/>
    </source>
</evidence>
<keyword evidence="3" id="KW-1185">Reference proteome</keyword>
<dbReference type="Proteomes" id="UP000006671">
    <property type="component" value="Unassembled WGS sequence"/>
</dbReference>
<dbReference type="GO" id="GO:0008270">
    <property type="term" value="F:zinc ion binding"/>
    <property type="evidence" value="ECO:0007669"/>
    <property type="project" value="InterPro"/>
</dbReference>
<dbReference type="PROSITE" id="PS50048">
    <property type="entry name" value="ZN2_CY6_FUNGAL_2"/>
    <property type="match status" value="1"/>
</dbReference>
<dbReference type="InterPro" id="IPR001138">
    <property type="entry name" value="Zn2Cys6_DnaBD"/>
</dbReference>
<dbReference type="CDD" id="cd00067">
    <property type="entry name" value="GAL4"/>
    <property type="match status" value="1"/>
</dbReference>
<sequence>MQQPLSSPSPGTIDEEKPQFHPIACNNCKRLHKCCDRALPSCSGCKWRKVECVYEEAKKGASRIRKKKKSNNDGKITFQMENSSFNETCNNLISINNLTINSGSIITNSSIGGNGSNISAGVGVGGNLYQTINEFAEMRKYLDIYEEMMSEIWVINPKELETYLLSKDDSLPNCKEVKAMFMAIKAQIEQETLASPTADESARKARDALSKIFDEHSNFYVASAYAYLACYEIGCGKLKTARFYLKFVEFYLDENPIDDLKATKYQINLKKFKQVLTCEAKSENTAMGMLKDWHEIAEKHIGVKFPKEWSMILDQKLTESTYVIFIQMLDAVISICKGMMMKNQRVSGTLNDIAEIVGNGLKIRIYTEMNRGKDKIEECALKITTTTESGQLSFSPSFLIAPIAAACKIHLQIVKLIEKGDRKNCDVSSPLGAIDYYQVLSKDLRALQILSKRYKGVQLFHHNMIKEIETIIERKQFYNALNECITNQSFSPPTVDLSKIESANEFFQYISNLNDLTPTTEREDENLVQHRMKEYEESLNSFLDSFSAGSEVETDLEPFLDSTEIQELFNMNYGLSSK</sequence>
<dbReference type="GO" id="GO:0000981">
    <property type="term" value="F:DNA-binding transcription factor activity, RNA polymerase II-specific"/>
    <property type="evidence" value="ECO:0007669"/>
    <property type="project" value="InterPro"/>
</dbReference>
<dbReference type="Pfam" id="PF00172">
    <property type="entry name" value="Zn_clus"/>
    <property type="match status" value="1"/>
</dbReference>
<dbReference type="EMBL" id="GG738882">
    <property type="protein sequence ID" value="EFC42063.1"/>
    <property type="molecule type" value="Genomic_DNA"/>
</dbReference>
<dbReference type="KEGG" id="ngr:NAEGRDRAFT_50776"/>
<evidence type="ECO:0000313" key="3">
    <source>
        <dbReference type="Proteomes" id="UP000006671"/>
    </source>
</evidence>
<dbReference type="InterPro" id="IPR036864">
    <property type="entry name" value="Zn2-C6_fun-type_DNA-bd_sf"/>
</dbReference>
<reference evidence="2 3" key="1">
    <citation type="journal article" date="2010" name="Cell">
        <title>The genome of Naegleria gruberi illuminates early eukaryotic versatility.</title>
        <authorList>
            <person name="Fritz-Laylin L.K."/>
            <person name="Prochnik S.E."/>
            <person name="Ginger M.L."/>
            <person name="Dacks J.B."/>
            <person name="Carpenter M.L."/>
            <person name="Field M.C."/>
            <person name="Kuo A."/>
            <person name="Paredez A."/>
            <person name="Chapman J."/>
            <person name="Pham J."/>
            <person name="Shu S."/>
            <person name="Neupane R."/>
            <person name="Cipriano M."/>
            <person name="Mancuso J."/>
            <person name="Tu H."/>
            <person name="Salamov A."/>
            <person name="Lindquist E."/>
            <person name="Shapiro H."/>
            <person name="Lucas S."/>
            <person name="Grigoriev I.V."/>
            <person name="Cande W.Z."/>
            <person name="Fulton C."/>
            <person name="Rokhsar D.S."/>
            <person name="Dawson S.C."/>
        </authorList>
    </citation>
    <scope>NUCLEOTIDE SEQUENCE [LARGE SCALE GENOMIC DNA]</scope>
    <source>
        <strain evidence="2 3">NEG-M</strain>
    </source>
</reference>
<dbReference type="Gene3D" id="4.10.240.10">
    <property type="entry name" value="Zn(2)-C6 fungal-type DNA-binding domain"/>
    <property type="match status" value="1"/>
</dbReference>